<dbReference type="InterPro" id="IPR036388">
    <property type="entry name" value="WH-like_DNA-bd_sf"/>
</dbReference>
<dbReference type="Gene3D" id="3.40.190.290">
    <property type="match status" value="1"/>
</dbReference>
<reference evidence="6 7" key="1">
    <citation type="submission" date="2018-06" db="EMBL/GenBank/DDBJ databases">
        <authorList>
            <consortium name="Pathogen Informatics"/>
            <person name="Doyle S."/>
        </authorList>
    </citation>
    <scope>NUCLEOTIDE SEQUENCE [LARGE SCALE GENOMIC DNA]</scope>
    <source>
        <strain evidence="6 7">NCTC4824</strain>
    </source>
</reference>
<keyword evidence="7" id="KW-1185">Reference proteome</keyword>
<dbReference type="Proteomes" id="UP000249134">
    <property type="component" value="Chromosome 1"/>
</dbReference>
<dbReference type="EMBL" id="LS483476">
    <property type="protein sequence ID" value="SQI52588.1"/>
    <property type="molecule type" value="Genomic_DNA"/>
</dbReference>
<keyword evidence="3" id="KW-0238">DNA-binding</keyword>
<dbReference type="Gene3D" id="1.10.10.10">
    <property type="entry name" value="Winged helix-like DNA-binding domain superfamily/Winged helix DNA-binding domain"/>
    <property type="match status" value="1"/>
</dbReference>
<dbReference type="SUPFAM" id="SSF53850">
    <property type="entry name" value="Periplasmic binding protein-like II"/>
    <property type="match status" value="1"/>
</dbReference>
<dbReference type="Pfam" id="PF00126">
    <property type="entry name" value="HTH_1"/>
    <property type="match status" value="1"/>
</dbReference>
<dbReference type="SUPFAM" id="SSF46785">
    <property type="entry name" value="Winged helix' DNA-binding domain"/>
    <property type="match status" value="1"/>
</dbReference>
<name>A0A2X4VXI2_LEDLE</name>
<comment type="similarity">
    <text evidence="1">Belongs to the LysR transcriptional regulatory family.</text>
</comment>
<dbReference type="InterPro" id="IPR000847">
    <property type="entry name" value="LysR_HTH_N"/>
</dbReference>
<dbReference type="FunFam" id="1.10.10.10:FF:000001">
    <property type="entry name" value="LysR family transcriptional regulator"/>
    <property type="match status" value="1"/>
</dbReference>
<gene>
    <name evidence="6" type="primary">cysL</name>
    <name evidence="6" type="ORF">NCTC4824_00479</name>
</gene>
<dbReference type="PROSITE" id="PS50931">
    <property type="entry name" value="HTH_LYSR"/>
    <property type="match status" value="1"/>
</dbReference>
<evidence type="ECO:0000256" key="3">
    <source>
        <dbReference type="ARBA" id="ARBA00023125"/>
    </source>
</evidence>
<accession>A0A2X4VXI2</accession>
<dbReference type="RefSeq" id="WP_066142949.1">
    <property type="nucleotide sequence ID" value="NZ_CBCSGM010000002.1"/>
</dbReference>
<dbReference type="Pfam" id="PF03466">
    <property type="entry name" value="LysR_substrate"/>
    <property type="match status" value="1"/>
</dbReference>
<dbReference type="GO" id="GO:0000976">
    <property type="term" value="F:transcription cis-regulatory region binding"/>
    <property type="evidence" value="ECO:0007669"/>
    <property type="project" value="TreeGrafter"/>
</dbReference>
<protein>
    <submittedName>
        <fullName evidence="6">LysR family transcriptional regulator</fullName>
    </submittedName>
</protein>
<evidence type="ECO:0000259" key="5">
    <source>
        <dbReference type="PROSITE" id="PS50931"/>
    </source>
</evidence>
<keyword evidence="2" id="KW-0805">Transcription regulation</keyword>
<dbReference type="CDD" id="cd08420">
    <property type="entry name" value="PBP2_CysL_like"/>
    <property type="match status" value="1"/>
</dbReference>
<dbReference type="InterPro" id="IPR005119">
    <property type="entry name" value="LysR_subst-bd"/>
</dbReference>
<organism evidence="6 7">
    <name type="scientific">Lederbergia lenta</name>
    <name type="common">Bacillus lentus</name>
    <dbReference type="NCBI Taxonomy" id="1467"/>
    <lineage>
        <taxon>Bacteria</taxon>
        <taxon>Bacillati</taxon>
        <taxon>Bacillota</taxon>
        <taxon>Bacilli</taxon>
        <taxon>Bacillales</taxon>
        <taxon>Bacillaceae</taxon>
        <taxon>Lederbergia</taxon>
    </lineage>
</organism>
<proteinExistence type="inferred from homology"/>
<evidence type="ECO:0000256" key="4">
    <source>
        <dbReference type="ARBA" id="ARBA00023163"/>
    </source>
</evidence>
<dbReference type="STRING" id="1348624.GCA_001591545_02726"/>
<feature type="domain" description="HTH lysR-type" evidence="5">
    <location>
        <begin position="1"/>
        <end position="57"/>
    </location>
</feature>
<dbReference type="PRINTS" id="PR00039">
    <property type="entry name" value="HTHLYSR"/>
</dbReference>
<dbReference type="PANTHER" id="PTHR30126">
    <property type="entry name" value="HTH-TYPE TRANSCRIPTIONAL REGULATOR"/>
    <property type="match status" value="1"/>
</dbReference>
<keyword evidence="4" id="KW-0804">Transcription</keyword>
<dbReference type="InterPro" id="IPR036390">
    <property type="entry name" value="WH_DNA-bd_sf"/>
</dbReference>
<evidence type="ECO:0000256" key="1">
    <source>
        <dbReference type="ARBA" id="ARBA00009437"/>
    </source>
</evidence>
<dbReference type="GO" id="GO:0003700">
    <property type="term" value="F:DNA-binding transcription factor activity"/>
    <property type="evidence" value="ECO:0007669"/>
    <property type="project" value="InterPro"/>
</dbReference>
<dbReference type="KEGG" id="blen:NCTC4824_00479"/>
<evidence type="ECO:0000313" key="6">
    <source>
        <dbReference type="EMBL" id="SQI52588.1"/>
    </source>
</evidence>
<dbReference type="PANTHER" id="PTHR30126:SF39">
    <property type="entry name" value="HTH-TYPE TRANSCRIPTIONAL REGULATOR CYSL"/>
    <property type="match status" value="1"/>
</dbReference>
<sequence>MDQHLIVFIAVAEKQNFSRAAEELHMTQPAVSQYIQAFEREVGTRLLERSNKYVRLNKAGEIVYHHAKEILGLYTKMQRFVDDATNKASGPISIGASYTFGEYVLPHIIARMLDQYPLIHPSVAIGNSREIAELVLGHQMDVGIVEGDYRNKKLNIEAFDEDRMYIIMSPKHPLAKLPEKVKMSELEQASWIVREKGSGTREATEQLFRRLGIAPNKKMEFGSTQLIKESVEAGLGISLLSQWAIRKELSMGALQTLDADEVPFIRKFSIVTLSPYNTKALDTFLDLVRANK</sequence>
<dbReference type="AlphaFoldDB" id="A0A2X4VXI2"/>
<evidence type="ECO:0000256" key="2">
    <source>
        <dbReference type="ARBA" id="ARBA00023015"/>
    </source>
</evidence>
<evidence type="ECO:0000313" key="7">
    <source>
        <dbReference type="Proteomes" id="UP000249134"/>
    </source>
</evidence>